<feature type="repeat" description="WD" evidence="11">
    <location>
        <begin position="99"/>
        <end position="140"/>
    </location>
</feature>
<dbReference type="GO" id="GO:0000375">
    <property type="term" value="P:RNA splicing, via transesterification reactions"/>
    <property type="evidence" value="ECO:0007669"/>
    <property type="project" value="UniProtKB-ARBA"/>
</dbReference>
<keyword evidence="4" id="KW-0677">Repeat</keyword>
<dbReference type="AlphaFoldDB" id="F6PW34"/>
<keyword evidence="6" id="KW-0539">Nucleus</keyword>
<dbReference type="InterPro" id="IPR001680">
    <property type="entry name" value="WD40_rpt"/>
</dbReference>
<dbReference type="GeneTree" id="ENSGT00940000155058"/>
<feature type="repeat" description="WD" evidence="11">
    <location>
        <begin position="141"/>
        <end position="183"/>
    </location>
</feature>
<comment type="subunit">
    <text evidence="8">Component of the pre-catalytic and catalytic spliceosome complexes. Component of the postcatalytic spliceosome P complex. Part of the U5 snRNP complex. Interacts with PRPF8. Component of the U4/U6-U5 tri-snRNP complex composed of the U4, U6 and U5 snRNAs and at least PRPF3, PRPF4, PRPF6, PRPF8, PRPF31, SNRNP200, TXNL4A, WDR57, SNRNP40, DDX23, CD2BP2, PPIH, SNU13, EFTUD2, SART1 and USP39. Component of the minor spliceosome, which splices U12-type introns.</text>
</comment>
<dbReference type="OMA" id="IWDIRPY"/>
<keyword evidence="5" id="KW-0508">mRNA splicing</keyword>
<dbReference type="PROSITE" id="PS50294">
    <property type="entry name" value="WD_REPEATS_REGION"/>
    <property type="match status" value="6"/>
</dbReference>
<evidence type="ECO:0000256" key="9">
    <source>
        <dbReference type="ARBA" id="ARBA00073554"/>
    </source>
</evidence>
<evidence type="ECO:0000313" key="12">
    <source>
        <dbReference type="Ensembl" id="ENSCINP00000013358.3"/>
    </source>
</evidence>
<evidence type="ECO:0000256" key="5">
    <source>
        <dbReference type="ARBA" id="ARBA00023187"/>
    </source>
</evidence>
<comment type="function">
    <text evidence="7">Required for pre-mRNA splicing as component of the activated spliceosome. Component of the U5 small nuclear ribonucleoprotein (snRNP) complex and the U4/U6-U5 tri-snRNP complex, building blocks of the spliceosome. As a component of the minor spliceosome, involved in the splicing of U12-type introns in pre-mRNAs.</text>
</comment>
<gene>
    <name evidence="12" type="primary">LOC100183839</name>
</gene>
<sequence>MSTLTEKRSAELGALAIPSKRPRNEYEVATYENQKSVVAHGPPRTSSLLAPIMLLTGHEGEIYSSKFHPEGNMIASTGFERLIYLWNVYGECDNFHVIKGGHKGAVLDLQFNTDGSNIITASTDKTVGLFDSETGERIKRMKGHNGIVNTCTTARRGDPLVASGSDDCTVKIWDTRRKGAIKSIQLTYQITAVSFNDTSESVITGGIDNVIKVWDIRSEKSYIELQGHADTVTGLTVSKDGSFVLSNSMDCTMRKWDIRPFAPQQRCTNLYMGHKHNFEKNLLRCSWSPDDSKIAAGSSDRDVCVWNATNQQLIYKLPGHDGSVNDVQFHPFQPIVMSCSSDKQIYLGEIQ</sequence>
<dbReference type="RefSeq" id="XP_018668441.1">
    <property type="nucleotide sequence ID" value="XM_018812896.2"/>
</dbReference>
<dbReference type="PANTHER" id="PTHR44006:SF1">
    <property type="entry name" value="U5 SMALL NUCLEAR RIBONUCLEOPROTEIN 40 KDA PROTEIN"/>
    <property type="match status" value="1"/>
</dbReference>
<dbReference type="FunCoup" id="F6PW34">
    <property type="interactions" value="1047"/>
</dbReference>
<dbReference type="Proteomes" id="UP000008144">
    <property type="component" value="Chromosome 8"/>
</dbReference>
<feature type="repeat" description="WD" evidence="11">
    <location>
        <begin position="55"/>
        <end position="88"/>
    </location>
</feature>
<accession>F6PW34</accession>
<dbReference type="PROSITE" id="PS00678">
    <property type="entry name" value="WD_REPEATS_1"/>
    <property type="match status" value="2"/>
</dbReference>
<dbReference type="InterPro" id="IPR052234">
    <property type="entry name" value="U5_snRNP_Component"/>
</dbReference>
<dbReference type="GO" id="GO:0006397">
    <property type="term" value="P:mRNA processing"/>
    <property type="evidence" value="ECO:0007669"/>
    <property type="project" value="UniProtKB-KW"/>
</dbReference>
<evidence type="ECO:0000256" key="11">
    <source>
        <dbReference type="PROSITE-ProRule" id="PRU00221"/>
    </source>
</evidence>
<keyword evidence="13" id="KW-1185">Reference proteome</keyword>
<reference evidence="12" key="2">
    <citation type="journal article" date="2008" name="Genome Biol.">
        <title>Improved genome assembly and evidence-based global gene model set for the chordate Ciona intestinalis: new insight into intron and operon populations.</title>
        <authorList>
            <person name="Satou Y."/>
            <person name="Mineta K."/>
            <person name="Ogasawara M."/>
            <person name="Sasakura Y."/>
            <person name="Shoguchi E."/>
            <person name="Ueno K."/>
            <person name="Yamada L."/>
            <person name="Matsumoto J."/>
            <person name="Wasserscheid J."/>
            <person name="Dewar K."/>
            <person name="Wiley G.B."/>
            <person name="Macmil S.L."/>
            <person name="Roe B.A."/>
            <person name="Zeller R.W."/>
            <person name="Hastings K.E."/>
            <person name="Lemaire P."/>
            <person name="Lindquist E."/>
            <person name="Endo T."/>
            <person name="Hotta K."/>
            <person name="Inaba K."/>
        </authorList>
    </citation>
    <scope>NUCLEOTIDE SEQUENCE [LARGE SCALE GENOMIC DNA]</scope>
    <source>
        <strain evidence="12">wild type</strain>
    </source>
</reference>
<dbReference type="PANTHER" id="PTHR44006">
    <property type="entry name" value="U5 SMALL NUCLEAR RIBONUCLEOPROTEIN 40 KDA PROTEIN"/>
    <property type="match status" value="1"/>
</dbReference>
<dbReference type="HOGENOM" id="CLU_000288_57_2_1"/>
<keyword evidence="3" id="KW-0507">mRNA processing</keyword>
<evidence type="ECO:0000256" key="6">
    <source>
        <dbReference type="ARBA" id="ARBA00023242"/>
    </source>
</evidence>
<dbReference type="STRING" id="7719.ENSCINP00000013358"/>
<dbReference type="SUPFAM" id="SSF50978">
    <property type="entry name" value="WD40 repeat-like"/>
    <property type="match status" value="1"/>
</dbReference>
<evidence type="ECO:0000256" key="10">
    <source>
        <dbReference type="ARBA" id="ARBA00075772"/>
    </source>
</evidence>
<accession>A0A1W5BDH4</accession>
<organism evidence="12 13">
    <name type="scientific">Ciona intestinalis</name>
    <name type="common">Transparent sea squirt</name>
    <name type="synonym">Ascidia intestinalis</name>
    <dbReference type="NCBI Taxonomy" id="7719"/>
    <lineage>
        <taxon>Eukaryota</taxon>
        <taxon>Metazoa</taxon>
        <taxon>Chordata</taxon>
        <taxon>Tunicata</taxon>
        <taxon>Ascidiacea</taxon>
        <taxon>Phlebobranchia</taxon>
        <taxon>Cionidae</taxon>
        <taxon>Ciona</taxon>
    </lineage>
</organism>
<dbReference type="Gene3D" id="2.130.10.10">
    <property type="entry name" value="YVTN repeat-like/Quinoprotein amine dehydrogenase"/>
    <property type="match status" value="1"/>
</dbReference>
<name>F6PW34_CIOIN</name>
<dbReference type="GO" id="GO:0071013">
    <property type="term" value="C:catalytic step 2 spliceosome"/>
    <property type="evidence" value="ECO:0000318"/>
    <property type="project" value="GO_Central"/>
</dbReference>
<comment type="subcellular location">
    <subcellularLocation>
        <location evidence="1">Nucleus</location>
    </subcellularLocation>
</comment>
<dbReference type="GeneID" id="100183839"/>
<reference evidence="12" key="4">
    <citation type="submission" date="2025-09" db="UniProtKB">
        <authorList>
            <consortium name="Ensembl"/>
        </authorList>
    </citation>
    <scope>IDENTIFICATION</scope>
</reference>
<dbReference type="CDD" id="cd00200">
    <property type="entry name" value="WD40"/>
    <property type="match status" value="1"/>
</dbReference>
<dbReference type="SMART" id="SM00320">
    <property type="entry name" value="WD40"/>
    <property type="match status" value="7"/>
</dbReference>
<dbReference type="InterPro" id="IPR015943">
    <property type="entry name" value="WD40/YVTN_repeat-like_dom_sf"/>
</dbReference>
<dbReference type="PRINTS" id="PR00320">
    <property type="entry name" value="GPROTEINBRPT"/>
</dbReference>
<dbReference type="OrthoDB" id="1068471at2759"/>
<reference evidence="12" key="3">
    <citation type="submission" date="2025-08" db="UniProtKB">
        <authorList>
            <consortium name="Ensembl"/>
        </authorList>
    </citation>
    <scope>IDENTIFICATION</scope>
</reference>
<dbReference type="InParanoid" id="F6PW34"/>
<feature type="repeat" description="WD" evidence="11">
    <location>
        <begin position="317"/>
        <end position="351"/>
    </location>
</feature>
<evidence type="ECO:0000313" key="13">
    <source>
        <dbReference type="Proteomes" id="UP000008144"/>
    </source>
</evidence>
<feature type="repeat" description="WD" evidence="11">
    <location>
        <begin position="286"/>
        <end position="316"/>
    </location>
</feature>
<reference evidence="13" key="1">
    <citation type="journal article" date="2002" name="Science">
        <title>The draft genome of Ciona intestinalis: insights into chordate and vertebrate origins.</title>
        <authorList>
            <person name="Dehal P."/>
            <person name="Satou Y."/>
            <person name="Campbell R.K."/>
            <person name="Chapman J."/>
            <person name="Degnan B."/>
            <person name="De Tomaso A."/>
            <person name="Davidson B."/>
            <person name="Di Gregorio A."/>
            <person name="Gelpke M."/>
            <person name="Goodstein D.M."/>
            <person name="Harafuji N."/>
            <person name="Hastings K.E."/>
            <person name="Ho I."/>
            <person name="Hotta K."/>
            <person name="Huang W."/>
            <person name="Kawashima T."/>
            <person name="Lemaire P."/>
            <person name="Martinez D."/>
            <person name="Meinertzhagen I.A."/>
            <person name="Necula S."/>
            <person name="Nonaka M."/>
            <person name="Putnam N."/>
            <person name="Rash S."/>
            <person name="Saiga H."/>
            <person name="Satake M."/>
            <person name="Terry A."/>
            <person name="Yamada L."/>
            <person name="Wang H.G."/>
            <person name="Awazu S."/>
            <person name="Azumi K."/>
            <person name="Boore J."/>
            <person name="Branno M."/>
            <person name="Chin-Bow S."/>
            <person name="DeSantis R."/>
            <person name="Doyle S."/>
            <person name="Francino P."/>
            <person name="Keys D.N."/>
            <person name="Haga S."/>
            <person name="Hayashi H."/>
            <person name="Hino K."/>
            <person name="Imai K.S."/>
            <person name="Inaba K."/>
            <person name="Kano S."/>
            <person name="Kobayashi K."/>
            <person name="Kobayashi M."/>
            <person name="Lee B.I."/>
            <person name="Makabe K.W."/>
            <person name="Manohar C."/>
            <person name="Matassi G."/>
            <person name="Medina M."/>
            <person name="Mochizuki Y."/>
            <person name="Mount S."/>
            <person name="Morishita T."/>
            <person name="Miura S."/>
            <person name="Nakayama A."/>
            <person name="Nishizaka S."/>
            <person name="Nomoto H."/>
            <person name="Ohta F."/>
            <person name="Oishi K."/>
            <person name="Rigoutsos I."/>
            <person name="Sano M."/>
            <person name="Sasaki A."/>
            <person name="Sasakura Y."/>
            <person name="Shoguchi E."/>
            <person name="Shin-i T."/>
            <person name="Spagnuolo A."/>
            <person name="Stainier D."/>
            <person name="Suzuki M.M."/>
            <person name="Tassy O."/>
            <person name="Takatori N."/>
            <person name="Tokuoka M."/>
            <person name="Yagi K."/>
            <person name="Yoshizaki F."/>
            <person name="Wada S."/>
            <person name="Zhang C."/>
            <person name="Hyatt P.D."/>
            <person name="Larimer F."/>
            <person name="Detter C."/>
            <person name="Doggett N."/>
            <person name="Glavina T."/>
            <person name="Hawkins T."/>
            <person name="Richardson P."/>
            <person name="Lucas S."/>
            <person name="Kohara Y."/>
            <person name="Levine M."/>
            <person name="Satoh N."/>
            <person name="Rokhsar D.S."/>
        </authorList>
    </citation>
    <scope>NUCLEOTIDE SEQUENCE [LARGE SCALE GENOMIC DNA]</scope>
</reference>
<evidence type="ECO:0000256" key="3">
    <source>
        <dbReference type="ARBA" id="ARBA00022664"/>
    </source>
</evidence>
<dbReference type="Ensembl" id="ENSCINT00000013358.3">
    <property type="protein sequence ID" value="ENSCINP00000013358.3"/>
    <property type="gene ID" value="ENSCING00000006509.3"/>
</dbReference>
<dbReference type="InterPro" id="IPR036322">
    <property type="entry name" value="WD40_repeat_dom_sf"/>
</dbReference>
<dbReference type="InterPro" id="IPR020472">
    <property type="entry name" value="WD40_PAC1"/>
</dbReference>
<keyword evidence="2 11" id="KW-0853">WD repeat</keyword>
<dbReference type="KEGG" id="cin:100183839"/>
<dbReference type="Pfam" id="PF00400">
    <property type="entry name" value="WD40"/>
    <property type="match status" value="7"/>
</dbReference>
<evidence type="ECO:0000256" key="7">
    <source>
        <dbReference type="ARBA" id="ARBA00057342"/>
    </source>
</evidence>
<evidence type="ECO:0000256" key="8">
    <source>
        <dbReference type="ARBA" id="ARBA00064268"/>
    </source>
</evidence>
<evidence type="ECO:0000256" key="2">
    <source>
        <dbReference type="ARBA" id="ARBA00022574"/>
    </source>
</evidence>
<feature type="repeat" description="WD" evidence="11">
    <location>
        <begin position="190"/>
        <end position="224"/>
    </location>
</feature>
<dbReference type="FunFam" id="2.130.10.10:FF:000229">
    <property type="entry name" value="Small nuclear ribonucleoprotein U5 subunit 40"/>
    <property type="match status" value="1"/>
</dbReference>
<evidence type="ECO:0000256" key="1">
    <source>
        <dbReference type="ARBA" id="ARBA00004123"/>
    </source>
</evidence>
<dbReference type="EMBL" id="EAAA01002682">
    <property type="status" value="NOT_ANNOTATED_CDS"/>
    <property type="molecule type" value="Genomic_DNA"/>
</dbReference>
<dbReference type="PROSITE" id="PS50082">
    <property type="entry name" value="WD_REPEATS_2"/>
    <property type="match status" value="7"/>
</dbReference>
<feature type="repeat" description="WD" evidence="11">
    <location>
        <begin position="225"/>
        <end position="259"/>
    </location>
</feature>
<evidence type="ECO:0000256" key="4">
    <source>
        <dbReference type="ARBA" id="ARBA00022737"/>
    </source>
</evidence>
<protein>
    <recommendedName>
        <fullName evidence="9">U5 small nuclear ribonucleoprotein 40 kDa protein</fullName>
    </recommendedName>
    <alternativeName>
        <fullName evidence="10">WD repeat-containing protein 57</fullName>
    </alternativeName>
</protein>
<dbReference type="GO" id="GO:0005682">
    <property type="term" value="C:U5 snRNP"/>
    <property type="evidence" value="ECO:0007669"/>
    <property type="project" value="UniProtKB-ARBA"/>
</dbReference>
<proteinExistence type="predicted"/>
<dbReference type="InterPro" id="IPR019775">
    <property type="entry name" value="WD40_repeat_CS"/>
</dbReference>